<organism evidence="2 3">
    <name type="scientific">Alsobacter metallidurans</name>
    <dbReference type="NCBI Taxonomy" id="340221"/>
    <lineage>
        <taxon>Bacteria</taxon>
        <taxon>Pseudomonadati</taxon>
        <taxon>Pseudomonadota</taxon>
        <taxon>Alphaproteobacteria</taxon>
        <taxon>Hyphomicrobiales</taxon>
        <taxon>Alsobacteraceae</taxon>
        <taxon>Alsobacter</taxon>
    </lineage>
</organism>
<comment type="caution">
    <text evidence="2">The sequence shown here is derived from an EMBL/GenBank/DDBJ whole genome shotgun (WGS) entry which is preliminary data.</text>
</comment>
<protein>
    <submittedName>
        <fullName evidence="2">Uncharacterized protein</fullName>
    </submittedName>
</protein>
<feature type="compositionally biased region" description="Low complexity" evidence="1">
    <location>
        <begin position="69"/>
        <end position="83"/>
    </location>
</feature>
<sequence length="163" mass="17213">MIRYALACESGHSFESWFRDGASFDDQAARGLVECPHCGSAKIAKQIMAPSVARTDRDAAAPAPEPSDADGPASGPSPGGAAPVALLSERDMAFRALLAGMREHIKANAENVGRGFAAEARRMHEGLTDFRAIYGEASAEEAQALAEEGIDATAIPWLNDDRN</sequence>
<gene>
    <name evidence="2" type="ORF">GCM10007036_44740</name>
</gene>
<name>A0A917MKG4_9HYPH</name>
<proteinExistence type="predicted"/>
<reference evidence="2" key="2">
    <citation type="submission" date="2020-09" db="EMBL/GenBank/DDBJ databases">
        <authorList>
            <person name="Sun Q."/>
            <person name="Zhou Y."/>
        </authorList>
    </citation>
    <scope>NUCLEOTIDE SEQUENCE</scope>
    <source>
        <strain evidence="2">CGMCC 1.12214</strain>
    </source>
</reference>
<dbReference type="AlphaFoldDB" id="A0A917MKG4"/>
<reference evidence="2" key="1">
    <citation type="journal article" date="2014" name="Int. J. Syst. Evol. Microbiol.">
        <title>Complete genome sequence of Corynebacterium casei LMG S-19264T (=DSM 44701T), isolated from a smear-ripened cheese.</title>
        <authorList>
            <consortium name="US DOE Joint Genome Institute (JGI-PGF)"/>
            <person name="Walter F."/>
            <person name="Albersmeier A."/>
            <person name="Kalinowski J."/>
            <person name="Ruckert C."/>
        </authorList>
    </citation>
    <scope>NUCLEOTIDE SEQUENCE</scope>
    <source>
        <strain evidence="2">CGMCC 1.12214</strain>
    </source>
</reference>
<accession>A0A917MKG4</accession>
<feature type="region of interest" description="Disordered" evidence="1">
    <location>
        <begin position="50"/>
        <end position="84"/>
    </location>
</feature>
<dbReference type="PIRSF" id="PIRSF032131">
    <property type="entry name" value="UCP032131"/>
    <property type="match status" value="1"/>
</dbReference>
<dbReference type="Proteomes" id="UP000603912">
    <property type="component" value="Unassembled WGS sequence"/>
</dbReference>
<evidence type="ECO:0000256" key="1">
    <source>
        <dbReference type="SAM" id="MobiDB-lite"/>
    </source>
</evidence>
<dbReference type="Pfam" id="PF06676">
    <property type="entry name" value="DUF1178"/>
    <property type="match status" value="1"/>
</dbReference>
<keyword evidence="3" id="KW-1185">Reference proteome</keyword>
<dbReference type="RefSeq" id="WP_188520026.1">
    <property type="nucleotide sequence ID" value="NZ_BMES01000003.1"/>
</dbReference>
<evidence type="ECO:0000313" key="3">
    <source>
        <dbReference type="Proteomes" id="UP000603912"/>
    </source>
</evidence>
<dbReference type="InterPro" id="IPR009562">
    <property type="entry name" value="DUF1178"/>
</dbReference>
<evidence type="ECO:0000313" key="2">
    <source>
        <dbReference type="EMBL" id="GGH32672.1"/>
    </source>
</evidence>
<dbReference type="EMBL" id="BMES01000003">
    <property type="protein sequence ID" value="GGH32672.1"/>
    <property type="molecule type" value="Genomic_DNA"/>
</dbReference>